<dbReference type="GO" id="GO:0006412">
    <property type="term" value="P:translation"/>
    <property type="evidence" value="ECO:0007669"/>
    <property type="project" value="UniProtKB-UniRule"/>
</dbReference>
<dbReference type="GO" id="GO:0070681">
    <property type="term" value="P:glutaminyl-tRNAGln biosynthesis via transamidation"/>
    <property type="evidence" value="ECO:0007669"/>
    <property type="project" value="TreeGrafter"/>
</dbReference>
<dbReference type="InterPro" id="IPR036113">
    <property type="entry name" value="Asp/Glu-ADT_sf_sub_c"/>
</dbReference>
<dbReference type="EC" id="6.3.5.-" evidence="2"/>
<evidence type="ECO:0000256" key="1">
    <source>
        <dbReference type="ARBA" id="ARBA00022840"/>
    </source>
</evidence>
<sequence length="94" mass="10534">MKITREELEHVAHLARLNLNEEELTRMTGQLDNILAYVAKLDELDTTGIAPTTHAFSLVNAFREDQVSPSLSQTEALVNGPKQNGEYFVVPRII</sequence>
<dbReference type="GO" id="GO:0005524">
    <property type="term" value="F:ATP binding"/>
    <property type="evidence" value="ECO:0007669"/>
    <property type="project" value="UniProtKB-KW"/>
</dbReference>
<keyword evidence="2" id="KW-0547">Nucleotide-binding</keyword>
<evidence type="ECO:0000256" key="2">
    <source>
        <dbReference type="HAMAP-Rule" id="MF_00122"/>
    </source>
</evidence>
<comment type="similarity">
    <text evidence="2">Belongs to the GatC family.</text>
</comment>
<dbReference type="Gene3D" id="1.10.20.60">
    <property type="entry name" value="Glu-tRNAGln amidotransferase C subunit, N-terminal domain"/>
    <property type="match status" value="1"/>
</dbReference>
<evidence type="ECO:0000313" key="3">
    <source>
        <dbReference type="EMBL" id="MBC8207726.1"/>
    </source>
</evidence>
<dbReference type="GO" id="GO:0050567">
    <property type="term" value="F:glutaminyl-tRNA synthase (glutamine-hydrolyzing) activity"/>
    <property type="evidence" value="ECO:0007669"/>
    <property type="project" value="UniProtKB-UniRule"/>
</dbReference>
<keyword evidence="1 2" id="KW-0067">ATP-binding</keyword>
<keyword evidence="2" id="KW-0648">Protein biosynthesis</keyword>
<dbReference type="HAMAP" id="MF_00122">
    <property type="entry name" value="GatC"/>
    <property type="match status" value="1"/>
</dbReference>
<proteinExistence type="inferred from homology"/>
<keyword evidence="2" id="KW-0436">Ligase</keyword>
<dbReference type="AlphaFoldDB" id="A0A8J6T8R7"/>
<dbReference type="PANTHER" id="PTHR15004:SF0">
    <property type="entry name" value="GLUTAMYL-TRNA(GLN) AMIDOTRANSFERASE SUBUNIT C, MITOCHONDRIAL"/>
    <property type="match status" value="1"/>
</dbReference>
<dbReference type="Proteomes" id="UP000599024">
    <property type="component" value="Unassembled WGS sequence"/>
</dbReference>
<comment type="subunit">
    <text evidence="2">Heterotrimer of A, B and C subunits.</text>
</comment>
<accession>A0A8J6T8R7</accession>
<organism evidence="3 4">
    <name type="scientific">Candidatus Desulfatifera sulfidica</name>
    <dbReference type="NCBI Taxonomy" id="2841691"/>
    <lineage>
        <taxon>Bacteria</taxon>
        <taxon>Pseudomonadati</taxon>
        <taxon>Thermodesulfobacteriota</taxon>
        <taxon>Desulfobulbia</taxon>
        <taxon>Desulfobulbales</taxon>
        <taxon>Desulfobulbaceae</taxon>
        <taxon>Candidatus Desulfatifera</taxon>
    </lineage>
</organism>
<dbReference type="Pfam" id="PF02686">
    <property type="entry name" value="GatC"/>
    <property type="match status" value="1"/>
</dbReference>
<dbReference type="NCBIfam" id="TIGR00135">
    <property type="entry name" value="gatC"/>
    <property type="match status" value="1"/>
</dbReference>
<comment type="catalytic activity">
    <reaction evidence="2">
        <text>L-aspartyl-tRNA(Asn) + L-glutamine + ATP + H2O = L-asparaginyl-tRNA(Asn) + L-glutamate + ADP + phosphate + 2 H(+)</text>
        <dbReference type="Rhea" id="RHEA:14513"/>
        <dbReference type="Rhea" id="RHEA-COMP:9674"/>
        <dbReference type="Rhea" id="RHEA-COMP:9677"/>
        <dbReference type="ChEBI" id="CHEBI:15377"/>
        <dbReference type="ChEBI" id="CHEBI:15378"/>
        <dbReference type="ChEBI" id="CHEBI:29985"/>
        <dbReference type="ChEBI" id="CHEBI:30616"/>
        <dbReference type="ChEBI" id="CHEBI:43474"/>
        <dbReference type="ChEBI" id="CHEBI:58359"/>
        <dbReference type="ChEBI" id="CHEBI:78515"/>
        <dbReference type="ChEBI" id="CHEBI:78516"/>
        <dbReference type="ChEBI" id="CHEBI:456216"/>
    </reaction>
</comment>
<comment type="function">
    <text evidence="2">Allows the formation of correctly charged Asn-tRNA(Asn) or Gln-tRNA(Gln) through the transamidation of misacylated Asp-tRNA(Asn) or Glu-tRNA(Gln) in organisms which lack either or both of asparaginyl-tRNA or glutaminyl-tRNA synthetases. The reaction takes place in the presence of glutamine and ATP through an activated phospho-Asp-tRNA(Asn) or phospho-Glu-tRNA(Gln).</text>
</comment>
<dbReference type="PANTHER" id="PTHR15004">
    <property type="entry name" value="GLUTAMYL-TRNA(GLN) AMIDOTRANSFERASE SUBUNIT C, MITOCHONDRIAL"/>
    <property type="match status" value="1"/>
</dbReference>
<gene>
    <name evidence="2 3" type="primary">gatC</name>
    <name evidence="3" type="ORF">H8E79_00965</name>
</gene>
<protein>
    <recommendedName>
        <fullName evidence="2">Aspartyl/glutamyl-tRNA(Asn/Gln) amidotransferase subunit C</fullName>
        <shortName evidence="2">Asp/Glu-ADT subunit C</shortName>
        <ecNumber evidence="2">6.3.5.-</ecNumber>
    </recommendedName>
</protein>
<dbReference type="SUPFAM" id="SSF141000">
    <property type="entry name" value="Glu-tRNAGln amidotransferase C subunit"/>
    <property type="match status" value="1"/>
</dbReference>
<comment type="caution">
    <text evidence="3">The sequence shown here is derived from an EMBL/GenBank/DDBJ whole genome shotgun (WGS) entry which is preliminary data.</text>
</comment>
<dbReference type="EMBL" id="JACNLK010000012">
    <property type="protein sequence ID" value="MBC8207726.1"/>
    <property type="molecule type" value="Genomic_DNA"/>
</dbReference>
<name>A0A8J6T8R7_9BACT</name>
<dbReference type="GO" id="GO:0006450">
    <property type="term" value="P:regulation of translational fidelity"/>
    <property type="evidence" value="ECO:0007669"/>
    <property type="project" value="InterPro"/>
</dbReference>
<reference evidence="3 4" key="1">
    <citation type="submission" date="2020-08" db="EMBL/GenBank/DDBJ databases">
        <title>Bridging the membrane lipid divide: bacteria of the FCB group superphylum have the potential to synthesize archaeal ether lipids.</title>
        <authorList>
            <person name="Villanueva L."/>
            <person name="Von Meijenfeldt F.A.B."/>
            <person name="Westbye A.B."/>
            <person name="Yadav S."/>
            <person name="Hopmans E.C."/>
            <person name="Dutilh B.E."/>
            <person name="Sinninghe Damste J.S."/>
        </authorList>
    </citation>
    <scope>NUCLEOTIDE SEQUENCE [LARGE SCALE GENOMIC DNA]</scope>
    <source>
        <strain evidence="3">NIOZ-UU81</strain>
    </source>
</reference>
<evidence type="ECO:0000313" key="4">
    <source>
        <dbReference type="Proteomes" id="UP000599024"/>
    </source>
</evidence>
<comment type="catalytic activity">
    <reaction evidence="2">
        <text>L-glutamyl-tRNA(Gln) + L-glutamine + ATP + H2O = L-glutaminyl-tRNA(Gln) + L-glutamate + ADP + phosphate + H(+)</text>
        <dbReference type="Rhea" id="RHEA:17521"/>
        <dbReference type="Rhea" id="RHEA-COMP:9681"/>
        <dbReference type="Rhea" id="RHEA-COMP:9684"/>
        <dbReference type="ChEBI" id="CHEBI:15377"/>
        <dbReference type="ChEBI" id="CHEBI:15378"/>
        <dbReference type="ChEBI" id="CHEBI:29985"/>
        <dbReference type="ChEBI" id="CHEBI:30616"/>
        <dbReference type="ChEBI" id="CHEBI:43474"/>
        <dbReference type="ChEBI" id="CHEBI:58359"/>
        <dbReference type="ChEBI" id="CHEBI:78520"/>
        <dbReference type="ChEBI" id="CHEBI:78521"/>
        <dbReference type="ChEBI" id="CHEBI:456216"/>
    </reaction>
</comment>
<dbReference type="InterPro" id="IPR003837">
    <property type="entry name" value="GatC"/>
</dbReference>